<dbReference type="Pfam" id="PF00005">
    <property type="entry name" value="ABC_tran"/>
    <property type="match status" value="1"/>
</dbReference>
<dbReference type="NCBIfam" id="TIGR01166">
    <property type="entry name" value="cbiO"/>
    <property type="match status" value="1"/>
</dbReference>
<proteinExistence type="inferred from homology"/>
<keyword evidence="6 10" id="KW-0067">ATP-binding</keyword>
<evidence type="ECO:0000256" key="8">
    <source>
        <dbReference type="ARBA" id="ARBA00023136"/>
    </source>
</evidence>
<dbReference type="EMBL" id="JBHSSL010000027">
    <property type="protein sequence ID" value="MFC6169957.1"/>
    <property type="molecule type" value="Genomic_DNA"/>
</dbReference>
<reference evidence="13" key="1">
    <citation type="journal article" date="2019" name="Int. J. Syst. Evol. Microbiol.">
        <title>The Global Catalogue of Microorganisms (GCM) 10K type strain sequencing project: providing services to taxonomists for standard genome sequencing and annotation.</title>
        <authorList>
            <consortium name="The Broad Institute Genomics Platform"/>
            <consortium name="The Broad Institute Genome Sequencing Center for Infectious Disease"/>
            <person name="Wu L."/>
            <person name="Ma J."/>
        </authorList>
    </citation>
    <scope>NUCLEOTIDE SEQUENCE [LARGE SCALE GENOMIC DNA]</scope>
    <source>
        <strain evidence="13">CCM 8904</strain>
    </source>
</reference>
<dbReference type="RefSeq" id="WP_125551710.1">
    <property type="nucleotide sequence ID" value="NZ_JBHSSL010000027.1"/>
</dbReference>
<dbReference type="PROSITE" id="PS50893">
    <property type="entry name" value="ABC_TRANSPORTER_2"/>
    <property type="match status" value="1"/>
</dbReference>
<dbReference type="SMART" id="SM00382">
    <property type="entry name" value="AAA"/>
    <property type="match status" value="1"/>
</dbReference>
<dbReference type="InterPro" id="IPR003439">
    <property type="entry name" value="ABC_transporter-like_ATP-bd"/>
</dbReference>
<keyword evidence="7" id="KW-1278">Translocase</keyword>
<dbReference type="InterPro" id="IPR027417">
    <property type="entry name" value="P-loop_NTPase"/>
</dbReference>
<dbReference type="Gene3D" id="3.40.50.300">
    <property type="entry name" value="P-loop containing nucleotide triphosphate hydrolases"/>
    <property type="match status" value="1"/>
</dbReference>
<name>A0ABW1REN9_9LACO</name>
<comment type="caution">
    <text evidence="12">The sequence shown here is derived from an EMBL/GenBank/DDBJ whole genome shotgun (WGS) entry which is preliminary data.</text>
</comment>
<dbReference type="PANTHER" id="PTHR43553:SF24">
    <property type="entry name" value="ENERGY-COUPLING FACTOR TRANSPORTER ATP-BINDING PROTEIN ECFA1"/>
    <property type="match status" value="1"/>
</dbReference>
<protein>
    <recommendedName>
        <fullName evidence="10">ABC transporter ATP-binding protein</fullName>
    </recommendedName>
</protein>
<dbReference type="CDD" id="cd03225">
    <property type="entry name" value="ABC_cobalt_CbiO_domain1"/>
    <property type="match status" value="1"/>
</dbReference>
<keyword evidence="8 10" id="KW-0472">Membrane</keyword>
<accession>A0ABW1REN9</accession>
<comment type="subcellular location">
    <subcellularLocation>
        <location evidence="1 10">Cell membrane</location>
        <topology evidence="1 10">Peripheral membrane protein</topology>
    </subcellularLocation>
</comment>
<keyword evidence="3 10" id="KW-0813">Transport</keyword>
<evidence type="ECO:0000256" key="3">
    <source>
        <dbReference type="ARBA" id="ARBA00022448"/>
    </source>
</evidence>
<evidence type="ECO:0000256" key="4">
    <source>
        <dbReference type="ARBA" id="ARBA00022475"/>
    </source>
</evidence>
<evidence type="ECO:0000313" key="13">
    <source>
        <dbReference type="Proteomes" id="UP001596289"/>
    </source>
</evidence>
<comment type="function">
    <text evidence="10">Part of an ABC transporter complex. Responsible for energy coupling to the transport system.</text>
</comment>
<dbReference type="InterPro" id="IPR017871">
    <property type="entry name" value="ABC_transporter-like_CS"/>
</dbReference>
<comment type="similarity">
    <text evidence="2 10">Belongs to the ABC transporter superfamily.</text>
</comment>
<comment type="function">
    <text evidence="9">Probably part of an ABC transporter complex. Responsible for energy coupling to the transport system.</text>
</comment>
<dbReference type="Proteomes" id="UP001596289">
    <property type="component" value="Unassembled WGS sequence"/>
</dbReference>
<dbReference type="SUPFAM" id="SSF52540">
    <property type="entry name" value="P-loop containing nucleoside triphosphate hydrolases"/>
    <property type="match status" value="1"/>
</dbReference>
<keyword evidence="5 10" id="KW-0547">Nucleotide-binding</keyword>
<evidence type="ECO:0000256" key="1">
    <source>
        <dbReference type="ARBA" id="ARBA00004202"/>
    </source>
</evidence>
<dbReference type="InterPro" id="IPR003593">
    <property type="entry name" value="AAA+_ATPase"/>
</dbReference>
<sequence>MLELQHVNFSYEPGKEVLHDINLKLDQAQVIGIIGPNGSGKSTLFLNLVGIQRPDSGQILLDGQPLRYDKKSLLALRKRIGIIFQNSEQQIFYSLVEDDVAFALHNLGLPQAEIDARVDQALAKLDISDLRQRPIQYLSGGQKKRVAIAGILVLDSEWLLLDEPTAGLDPDGRRRMVRLIHQLIANGQKIILSSHDMDFMYEVGQYFYILQDGKIVKSGDKQSVFRERTLIEAAKLEQPWLVRLHEDLHLPLYATPAELFADKALQKKLAQLDLSGEEEKE</sequence>
<evidence type="ECO:0000256" key="7">
    <source>
        <dbReference type="ARBA" id="ARBA00022967"/>
    </source>
</evidence>
<organism evidence="12 13">
    <name type="scientific">Loigolactobacillus jiayinensis</name>
    <dbReference type="NCBI Taxonomy" id="2486016"/>
    <lineage>
        <taxon>Bacteria</taxon>
        <taxon>Bacillati</taxon>
        <taxon>Bacillota</taxon>
        <taxon>Bacilli</taxon>
        <taxon>Lactobacillales</taxon>
        <taxon>Lactobacillaceae</taxon>
        <taxon>Loigolactobacillus</taxon>
    </lineage>
</organism>
<evidence type="ECO:0000256" key="2">
    <source>
        <dbReference type="ARBA" id="ARBA00005417"/>
    </source>
</evidence>
<dbReference type="GO" id="GO:0005524">
    <property type="term" value="F:ATP binding"/>
    <property type="evidence" value="ECO:0007669"/>
    <property type="project" value="UniProtKB-KW"/>
</dbReference>
<dbReference type="InterPro" id="IPR050095">
    <property type="entry name" value="ECF_ABC_transporter_ATP-bd"/>
</dbReference>
<dbReference type="InterPro" id="IPR005876">
    <property type="entry name" value="Co_trans_ATP-bd"/>
</dbReference>
<evidence type="ECO:0000256" key="5">
    <source>
        <dbReference type="ARBA" id="ARBA00022741"/>
    </source>
</evidence>
<dbReference type="InterPro" id="IPR015856">
    <property type="entry name" value="ABC_transpr_CbiO/EcfA_su"/>
</dbReference>
<evidence type="ECO:0000256" key="10">
    <source>
        <dbReference type="RuleBase" id="RU364103"/>
    </source>
</evidence>
<dbReference type="PROSITE" id="PS00211">
    <property type="entry name" value="ABC_TRANSPORTER_1"/>
    <property type="match status" value="1"/>
</dbReference>
<feature type="domain" description="ABC transporter" evidence="11">
    <location>
        <begin position="2"/>
        <end position="237"/>
    </location>
</feature>
<gene>
    <name evidence="12" type="ORF">ACFQGP_05095</name>
</gene>
<keyword evidence="4 10" id="KW-1003">Cell membrane</keyword>
<keyword evidence="13" id="KW-1185">Reference proteome</keyword>
<dbReference type="PANTHER" id="PTHR43553">
    <property type="entry name" value="HEAVY METAL TRANSPORTER"/>
    <property type="match status" value="1"/>
</dbReference>
<evidence type="ECO:0000256" key="6">
    <source>
        <dbReference type="ARBA" id="ARBA00022840"/>
    </source>
</evidence>
<evidence type="ECO:0000259" key="11">
    <source>
        <dbReference type="PROSITE" id="PS50893"/>
    </source>
</evidence>
<evidence type="ECO:0000313" key="12">
    <source>
        <dbReference type="EMBL" id="MFC6169957.1"/>
    </source>
</evidence>
<evidence type="ECO:0000256" key="9">
    <source>
        <dbReference type="ARBA" id="ARBA00025157"/>
    </source>
</evidence>